<feature type="compositionally biased region" description="Polar residues" evidence="1">
    <location>
        <begin position="233"/>
        <end position="243"/>
    </location>
</feature>
<feature type="region of interest" description="Disordered" evidence="1">
    <location>
        <begin position="230"/>
        <end position="684"/>
    </location>
</feature>
<reference evidence="2 3" key="1">
    <citation type="submission" date="2024-05" db="EMBL/GenBank/DDBJ databases">
        <title>The nuclear and mitochondrial genome assemblies of Tetragonisca angustula (Apidae: Meliponini), a tiny yet remarkable pollinator in the Neotropics.</title>
        <authorList>
            <person name="Ferrari R."/>
            <person name="Ricardo P.C."/>
            <person name="Dias F.C."/>
            <person name="Araujo N.S."/>
            <person name="Soares D.O."/>
            <person name="Zhou Q.-S."/>
            <person name="Zhu C.-D."/>
            <person name="Coutinho L."/>
            <person name="Airas M.C."/>
            <person name="Batista T.M."/>
        </authorList>
    </citation>
    <scope>NUCLEOTIDE SEQUENCE [LARGE SCALE GENOMIC DNA]</scope>
    <source>
        <strain evidence="2">ASF017062</strain>
        <tissue evidence="2">Abdomen</tissue>
    </source>
</reference>
<gene>
    <name evidence="2" type="ORF">QLX08_003285</name>
</gene>
<feature type="compositionally biased region" description="Basic and acidic residues" evidence="1">
    <location>
        <begin position="287"/>
        <end position="296"/>
    </location>
</feature>
<feature type="compositionally biased region" description="Polar residues" evidence="1">
    <location>
        <begin position="140"/>
        <end position="159"/>
    </location>
</feature>
<dbReference type="EMBL" id="JAWNGG020000048">
    <property type="protein sequence ID" value="KAK9305759.1"/>
    <property type="molecule type" value="Genomic_DNA"/>
</dbReference>
<feature type="region of interest" description="Disordered" evidence="1">
    <location>
        <begin position="140"/>
        <end position="206"/>
    </location>
</feature>
<evidence type="ECO:0000313" key="2">
    <source>
        <dbReference type="EMBL" id="KAK9305759.1"/>
    </source>
</evidence>
<feature type="region of interest" description="Disordered" evidence="1">
    <location>
        <begin position="67"/>
        <end position="94"/>
    </location>
</feature>
<feature type="region of interest" description="Disordered" evidence="1">
    <location>
        <begin position="1"/>
        <end position="23"/>
    </location>
</feature>
<sequence>MLSIAESQNAIPRRSNNAGGKLDRSKLTMVNADDMKDLENLEHHVLSVIGYEPRKIRKIADTLNAVQDSDRVASSPRESADPAADVNHEVPRTVQPSRIAIIPQRSSRSKQNARRVFAMIDSKLKSPIGARLFRPRSPLNLSSVAPTRVDSTATPSNDDAYSRKRNRKRVTTGSDEESAFSSTENYPREFPKVRGSANKSGRLRGTNFVESRKGNLEKFVDEQVARNIRDRNIQGNAARTGNTLEHAGPSGKLHEKKDTRKSPASIENGHLSVHLRKSDENPAIGDKTSKSADDGTCKSSQTSEDSGPFKEEVESSTNTDDPENSVKETVATSTSLESHRDDKVPAVAEQSPRSNNYVHRSSLLSAVDPPATSTDSWTNEPEQRSARTRSDGVENGEEDGKYERHEGRQVENHEDERAPEGVKDGADVFEKGEDGRHAAKYDVRVEDDVASDGTHDTESHRSVKEGAAGRGMFEKGGATEREQEHRESDGEKGEKGYESWHEEEKADKGHHDKEQRSNYYDEKDGKVKEEKEEGGYHEEHQEGEKGVKQADFDEKGEHQKGYNTKGQHLVHEKDEFEKRTEFFDEFHEDGDAANDGESYHERKMSKGGDYKAGHHDADDHEQAFGKKSEYEKSDHHRDDKGHEVKYGDDSHHQQESAHGEKKSDRGGKEWTHRDGADDADKKGH</sequence>
<feature type="compositionally biased region" description="Basic and acidic residues" evidence="1">
    <location>
        <begin position="569"/>
        <end position="585"/>
    </location>
</feature>
<protein>
    <submittedName>
        <fullName evidence="2">Uncharacterized protein</fullName>
    </submittedName>
</protein>
<dbReference type="AlphaFoldDB" id="A0AAW1A8Z5"/>
<dbReference type="Pfam" id="PF16009">
    <property type="entry name" value="DUF4779"/>
    <property type="match status" value="1"/>
</dbReference>
<proteinExistence type="predicted"/>
<evidence type="ECO:0000256" key="1">
    <source>
        <dbReference type="SAM" id="MobiDB-lite"/>
    </source>
</evidence>
<feature type="compositionally biased region" description="Polar residues" evidence="1">
    <location>
        <begin position="1"/>
        <end position="18"/>
    </location>
</feature>
<name>A0AAW1A8Z5_9HYME</name>
<organism evidence="2 3">
    <name type="scientific">Tetragonisca angustula</name>
    <dbReference type="NCBI Taxonomy" id="166442"/>
    <lineage>
        <taxon>Eukaryota</taxon>
        <taxon>Metazoa</taxon>
        <taxon>Ecdysozoa</taxon>
        <taxon>Arthropoda</taxon>
        <taxon>Hexapoda</taxon>
        <taxon>Insecta</taxon>
        <taxon>Pterygota</taxon>
        <taxon>Neoptera</taxon>
        <taxon>Endopterygota</taxon>
        <taxon>Hymenoptera</taxon>
        <taxon>Apocrita</taxon>
        <taxon>Aculeata</taxon>
        <taxon>Apoidea</taxon>
        <taxon>Anthophila</taxon>
        <taxon>Apidae</taxon>
        <taxon>Tetragonisca</taxon>
    </lineage>
</organism>
<feature type="compositionally biased region" description="Basic and acidic residues" evidence="1">
    <location>
        <begin position="477"/>
        <end position="560"/>
    </location>
</feature>
<accession>A0AAW1A8Z5</accession>
<evidence type="ECO:0000313" key="3">
    <source>
        <dbReference type="Proteomes" id="UP001432146"/>
    </source>
</evidence>
<comment type="caution">
    <text evidence="2">The sequence shown here is derived from an EMBL/GenBank/DDBJ whole genome shotgun (WGS) entry which is preliminary data.</text>
</comment>
<feature type="compositionally biased region" description="Basic and acidic residues" evidence="1">
    <location>
        <begin position="597"/>
        <end position="684"/>
    </location>
</feature>
<feature type="compositionally biased region" description="Basic and acidic residues" evidence="1">
    <location>
        <begin position="381"/>
        <end position="464"/>
    </location>
</feature>
<dbReference type="Proteomes" id="UP001432146">
    <property type="component" value="Unassembled WGS sequence"/>
</dbReference>
<feature type="compositionally biased region" description="Basic and acidic residues" evidence="1">
    <location>
        <begin position="252"/>
        <end position="261"/>
    </location>
</feature>
<keyword evidence="3" id="KW-1185">Reference proteome</keyword>
<feature type="compositionally biased region" description="Polar residues" evidence="1">
    <location>
        <begin position="371"/>
        <end position="380"/>
    </location>
</feature>
<dbReference type="InterPro" id="IPR031959">
    <property type="entry name" value="DUF4779"/>
</dbReference>
<feature type="compositionally biased region" description="Polar residues" evidence="1">
    <location>
        <begin position="351"/>
        <end position="364"/>
    </location>
</feature>